<evidence type="ECO:0000256" key="4">
    <source>
        <dbReference type="ARBA" id="ARBA00022475"/>
    </source>
</evidence>
<feature type="transmembrane region" description="Helical" evidence="8">
    <location>
        <begin position="859"/>
        <end position="878"/>
    </location>
</feature>
<dbReference type="Gene3D" id="3.30.2090.10">
    <property type="entry name" value="Multidrug efflux transporter AcrB TolC docking domain, DN and DC subdomains"/>
    <property type="match status" value="2"/>
</dbReference>
<comment type="subcellular location">
    <subcellularLocation>
        <location evidence="1">Cell membrane</location>
        <topology evidence="1">Multi-pass membrane protein</topology>
    </subcellularLocation>
</comment>
<dbReference type="PANTHER" id="PTHR32063:SF24">
    <property type="entry name" value="CATION EFFLUX SYSTEM (ACRB_ACRD_ACRF FAMILY)"/>
    <property type="match status" value="1"/>
</dbReference>
<feature type="transmembrane region" description="Helical" evidence="8">
    <location>
        <begin position="885"/>
        <end position="904"/>
    </location>
</feature>
<evidence type="ECO:0000256" key="7">
    <source>
        <dbReference type="ARBA" id="ARBA00023136"/>
    </source>
</evidence>
<dbReference type="Gene3D" id="1.20.1640.10">
    <property type="entry name" value="Multidrug efflux transporter AcrB transmembrane domain"/>
    <property type="match status" value="2"/>
</dbReference>
<dbReference type="STRING" id="52.CMC5_065970"/>
<dbReference type="Pfam" id="PF00873">
    <property type="entry name" value="ACR_tran"/>
    <property type="match status" value="1"/>
</dbReference>
<evidence type="ECO:0000256" key="5">
    <source>
        <dbReference type="ARBA" id="ARBA00022692"/>
    </source>
</evidence>
<dbReference type="PATRIC" id="fig|52.7.peg.7249"/>
<reference evidence="9 10" key="1">
    <citation type="submission" date="2015-07" db="EMBL/GenBank/DDBJ databases">
        <title>Genome analysis of myxobacterium Chondromyces crocatus Cm c5 reveals a high potential for natural compound synthesis and the genetic basis for the loss of fruiting body formation.</title>
        <authorList>
            <person name="Zaburannyi N."/>
            <person name="Bunk B."/>
            <person name="Maier J."/>
            <person name="Overmann J."/>
            <person name="Mueller R."/>
        </authorList>
    </citation>
    <scope>NUCLEOTIDE SEQUENCE [LARGE SCALE GENOMIC DNA]</scope>
    <source>
        <strain evidence="9 10">Cm c5</strain>
    </source>
</reference>
<keyword evidence="4" id="KW-1003">Cell membrane</keyword>
<dbReference type="GO" id="GO:0008324">
    <property type="term" value="F:monoatomic cation transmembrane transporter activity"/>
    <property type="evidence" value="ECO:0007669"/>
    <property type="project" value="InterPro"/>
</dbReference>
<dbReference type="Gene3D" id="3.30.70.1430">
    <property type="entry name" value="Multidrug efflux transporter AcrB pore domain"/>
    <property type="match status" value="2"/>
</dbReference>
<dbReference type="Gene3D" id="3.30.70.1440">
    <property type="entry name" value="Multidrug efflux transporter AcrB pore domain"/>
    <property type="match status" value="1"/>
</dbReference>
<evidence type="ECO:0000256" key="2">
    <source>
        <dbReference type="ARBA" id="ARBA00010942"/>
    </source>
</evidence>
<dbReference type="EMBL" id="CP012159">
    <property type="protein sequence ID" value="AKT42371.1"/>
    <property type="molecule type" value="Genomic_DNA"/>
</dbReference>
<organism evidence="9 10">
    <name type="scientific">Chondromyces crocatus</name>
    <dbReference type="NCBI Taxonomy" id="52"/>
    <lineage>
        <taxon>Bacteria</taxon>
        <taxon>Pseudomonadati</taxon>
        <taxon>Myxococcota</taxon>
        <taxon>Polyangia</taxon>
        <taxon>Polyangiales</taxon>
        <taxon>Polyangiaceae</taxon>
        <taxon>Chondromyces</taxon>
    </lineage>
</organism>
<dbReference type="InterPro" id="IPR001036">
    <property type="entry name" value="Acrflvin-R"/>
</dbReference>
<dbReference type="PRINTS" id="PR00702">
    <property type="entry name" value="ACRIFLAVINRP"/>
</dbReference>
<feature type="transmembrane region" description="Helical" evidence="8">
    <location>
        <begin position="910"/>
        <end position="939"/>
    </location>
</feature>
<proteinExistence type="inferred from homology"/>
<dbReference type="SUPFAM" id="SSF82866">
    <property type="entry name" value="Multidrug efflux transporter AcrB transmembrane domain"/>
    <property type="match status" value="2"/>
</dbReference>
<feature type="transmembrane region" description="Helical" evidence="8">
    <location>
        <begin position="960"/>
        <end position="982"/>
    </location>
</feature>
<keyword evidence="5 8" id="KW-0812">Transmembrane</keyword>
<dbReference type="SUPFAM" id="SSF82714">
    <property type="entry name" value="Multidrug efflux transporter AcrB TolC docking domain, DN and DC subdomains"/>
    <property type="match status" value="2"/>
</dbReference>
<dbReference type="AlphaFoldDB" id="A0A0K1ENF0"/>
<dbReference type="GO" id="GO:0042910">
    <property type="term" value="F:xenobiotic transmembrane transporter activity"/>
    <property type="evidence" value="ECO:0007669"/>
    <property type="project" value="TreeGrafter"/>
</dbReference>
<feature type="transmembrane region" description="Helical" evidence="8">
    <location>
        <begin position="465"/>
        <end position="491"/>
    </location>
</feature>
<evidence type="ECO:0000256" key="1">
    <source>
        <dbReference type="ARBA" id="ARBA00004651"/>
    </source>
</evidence>
<keyword evidence="3" id="KW-0813">Transport</keyword>
<protein>
    <submittedName>
        <fullName evidence="9">Cation transporter</fullName>
    </submittedName>
</protein>
<feature type="transmembrane region" description="Helical" evidence="8">
    <location>
        <begin position="988"/>
        <end position="1011"/>
    </location>
</feature>
<evidence type="ECO:0000313" key="9">
    <source>
        <dbReference type="EMBL" id="AKT42371.1"/>
    </source>
</evidence>
<dbReference type="InterPro" id="IPR027463">
    <property type="entry name" value="AcrB_DN_DC_subdom"/>
</dbReference>
<keyword evidence="6 8" id="KW-1133">Transmembrane helix</keyword>
<dbReference type="KEGG" id="ccro:CMC5_065970"/>
<gene>
    <name evidence="9" type="ORF">CMC5_065970</name>
</gene>
<evidence type="ECO:0000256" key="3">
    <source>
        <dbReference type="ARBA" id="ARBA00022448"/>
    </source>
</evidence>
<dbReference type="PANTHER" id="PTHR32063">
    <property type="match status" value="1"/>
</dbReference>
<evidence type="ECO:0000256" key="8">
    <source>
        <dbReference type="SAM" id="Phobius"/>
    </source>
</evidence>
<dbReference type="NCBIfam" id="TIGR00914">
    <property type="entry name" value="2A0601"/>
    <property type="match status" value="1"/>
</dbReference>
<accession>A0A0K1ENF0</accession>
<dbReference type="GO" id="GO:0005886">
    <property type="term" value="C:plasma membrane"/>
    <property type="evidence" value="ECO:0007669"/>
    <property type="project" value="UniProtKB-SubCell"/>
</dbReference>
<dbReference type="Proteomes" id="UP000067626">
    <property type="component" value="Chromosome"/>
</dbReference>
<dbReference type="OrthoDB" id="9798415at2"/>
<feature type="transmembrane region" description="Helical" evidence="8">
    <location>
        <begin position="522"/>
        <end position="540"/>
    </location>
</feature>
<evidence type="ECO:0000256" key="6">
    <source>
        <dbReference type="ARBA" id="ARBA00022989"/>
    </source>
</evidence>
<dbReference type="SUPFAM" id="SSF82693">
    <property type="entry name" value="Multidrug efflux transporter AcrB pore domain, PN1, PN2, PC1 and PC2 subdomains"/>
    <property type="match status" value="2"/>
</dbReference>
<feature type="transmembrane region" description="Helical" evidence="8">
    <location>
        <begin position="386"/>
        <end position="405"/>
    </location>
</feature>
<dbReference type="InterPro" id="IPR004763">
    <property type="entry name" value="CusA-like"/>
</dbReference>
<dbReference type="Gene3D" id="3.30.70.1320">
    <property type="entry name" value="Multidrug efflux transporter AcrB pore domain like"/>
    <property type="match status" value="1"/>
</dbReference>
<keyword evidence="7 8" id="KW-0472">Membrane</keyword>
<keyword evidence="10" id="KW-1185">Reference proteome</keyword>
<name>A0A0K1ENF0_CHOCO</name>
<comment type="similarity">
    <text evidence="2">Belongs to the resistance-nodulation-cell division (RND) (TC 2.A.6) family.</text>
</comment>
<dbReference type="RefSeq" id="WP_050434014.1">
    <property type="nucleotide sequence ID" value="NZ_CP012159.1"/>
</dbReference>
<feature type="transmembrane region" description="Helical" evidence="8">
    <location>
        <begin position="436"/>
        <end position="453"/>
    </location>
</feature>
<sequence length="1036" mass="111873">MLSRLITFSLRHRALVILLSVGVIVAGVLSFRRLPLDAFPDTTPVQVQINTVAPALSPLEIERQITAPIEQVIGGLPHLAEVRSLTRFGLSQVTVVFDDGTDIYLARQVLAERLQVVELPPGIARPQLGPVATGLGEVLHYTVEGEGKTLAELRTVQDWIIRPQLRAVRGVAEVNAWGGDERQIQVVVDPTVLLARSLTLAELIEALERNNANVGGGTLDEAGASSLIQGIGLVTRPAELEEIVVRTDDGVPIRVRDVAKIREGREIRRAGVTADGQGEVVLGLGFMRMGENGREVTHRLKVRLAEIEKTLPEGVRIRTAYDRTHLVDDVLVTVRRNLLEGALLVVAVLFAFLGNVRAGLIVAAAIPLSLLFAFSLMLQAGIAGSLMSLGALDFGLVVDSSVILVENAARRLGEADDERSTLDIVRDAALEVRKPTLFGELILLVVYLPILFLEGIEGKLFRPMALTVVFALLGSMVLSVTLMPALASLVLSRRTGEHETLLVRLLKRAYRPVLATALRHRVLVLGGALLTIAAGAGLAIRLGAEFVPRLGEGALVINTIRLAGVSADESIRYGSAIERTLLTAFPDEIERVWTRTGTPEVATDPMGLEVSDVFVTLTPRESWRRATTQEALVKAMQEVLSPLPGMRMVFTQPIEMRVNEMTAGIRADVGVKVFGDDLEVLDAKTREIDRLLRTLPGAADVTTEQLTGQPVLQIQVDRAAIARHGIAARDVLDVVEALGTRQVGVLQEGERRFPITVRLADRYRSDPESVARILVSSPGGDSIPLARLARITQVEAPATLQREWGKRRVVVQANTRGRDVAGFVEEARAAIERSVDLPEGYYVRFGGQFEHLERAQQRLFLVVPLALALVFALLYATYGSALEALRVFSGVPFAAVGGVAALWIRGLPFSVAAGVGFIALAGVSVLGDMVLVSTIRRLLARGVPREEAIPLAAEQRLRPVLMTALVASLGFLPMALSTGIGAEVQRPLATVVIGGVLSSTLLTLLVLPVLYDRLGARRPRAHRAGPPVTRPLVPRS</sequence>
<evidence type="ECO:0000313" key="10">
    <source>
        <dbReference type="Proteomes" id="UP000067626"/>
    </source>
</evidence>